<comment type="caution">
    <text evidence="3">The sequence shown here is derived from an EMBL/GenBank/DDBJ whole genome shotgun (WGS) entry which is preliminary data.</text>
</comment>
<dbReference type="PANTHER" id="PTHR10907:SF47">
    <property type="entry name" value="REGUCALCIN"/>
    <property type="match status" value="1"/>
</dbReference>
<dbReference type="Pfam" id="PF08450">
    <property type="entry name" value="SGL"/>
    <property type="match status" value="1"/>
</dbReference>
<evidence type="ECO:0000313" key="3">
    <source>
        <dbReference type="EMBL" id="KAL0059563.1"/>
    </source>
</evidence>
<comment type="similarity">
    <text evidence="1">Belongs to the SMP-30/CGR1 family.</text>
</comment>
<dbReference type="InterPro" id="IPR005511">
    <property type="entry name" value="SMP-30"/>
</dbReference>
<dbReference type="SUPFAM" id="SSF63829">
    <property type="entry name" value="Calcium-dependent phosphotriesterase"/>
    <property type="match status" value="1"/>
</dbReference>
<dbReference type="PRINTS" id="PR01790">
    <property type="entry name" value="SMP30FAMILY"/>
</dbReference>
<dbReference type="InterPro" id="IPR013658">
    <property type="entry name" value="SGL"/>
</dbReference>
<evidence type="ECO:0000256" key="1">
    <source>
        <dbReference type="ARBA" id="ARBA00008853"/>
    </source>
</evidence>
<dbReference type="InterPro" id="IPR011042">
    <property type="entry name" value="6-blade_b-propeller_TolB-like"/>
</dbReference>
<dbReference type="Gene3D" id="2.120.10.30">
    <property type="entry name" value="TolB, C-terminal domain"/>
    <property type="match status" value="1"/>
</dbReference>
<dbReference type="Proteomes" id="UP001437256">
    <property type="component" value="Unassembled WGS sequence"/>
</dbReference>
<gene>
    <name evidence="3" type="ORF">AAF712_013677</name>
</gene>
<sequence>MEVHEVADFGKAFYTFQGSLGEGPIYRAEDDTLHYVVPFSDPAEIHILSLAERDLGTEMTALKRYLSDSITMLAFVKDQPHTYIGGSKSGIATVDEDSGDIHVLKDLIPESQHKQIRFNDGAVDSKGRLWIGELDIPATFQQVNKTDPSYKPQGRFWRYDPDGTITKHGEGLYCSNGIAWSLDDRYMFHNDSGEGVVRRYDFDVEKGTFSNRIDWLDFREGAKNGVPEYLRGGVPDGMVIDSEGDLWIAIWGKGRVVCFSSTEQGVIMREIRAPEETPNLTCPGWGGKDLGVLYCTSANFEGDESSRTSNVFKFDVGSIWGVKGVEKYKFGA</sequence>
<accession>A0ABR2ZE32</accession>
<evidence type="ECO:0000313" key="4">
    <source>
        <dbReference type="Proteomes" id="UP001437256"/>
    </source>
</evidence>
<feature type="domain" description="SMP-30/Gluconolactonase/LRE-like region" evidence="2">
    <location>
        <begin position="20"/>
        <end position="299"/>
    </location>
</feature>
<dbReference type="EMBL" id="JBBXMP010000218">
    <property type="protein sequence ID" value="KAL0059563.1"/>
    <property type="molecule type" value="Genomic_DNA"/>
</dbReference>
<evidence type="ECO:0000259" key="2">
    <source>
        <dbReference type="Pfam" id="PF08450"/>
    </source>
</evidence>
<keyword evidence="4" id="KW-1185">Reference proteome</keyword>
<reference evidence="3 4" key="1">
    <citation type="submission" date="2024-05" db="EMBL/GenBank/DDBJ databases">
        <title>A draft genome resource for the thread blight pathogen Marasmius tenuissimus strain MS-2.</title>
        <authorList>
            <person name="Yulfo-Soto G.E."/>
            <person name="Baruah I.K."/>
            <person name="Amoako-Attah I."/>
            <person name="Bukari Y."/>
            <person name="Meinhardt L.W."/>
            <person name="Bailey B.A."/>
            <person name="Cohen S.P."/>
        </authorList>
    </citation>
    <scope>NUCLEOTIDE SEQUENCE [LARGE SCALE GENOMIC DNA]</scope>
    <source>
        <strain evidence="3 4">MS-2</strain>
    </source>
</reference>
<protein>
    <recommendedName>
        <fullName evidence="2">SMP-30/Gluconolactonase/LRE-like region domain-containing protein</fullName>
    </recommendedName>
</protein>
<name>A0ABR2ZE32_9AGAR</name>
<proteinExistence type="inferred from homology"/>
<dbReference type="PANTHER" id="PTHR10907">
    <property type="entry name" value="REGUCALCIN"/>
    <property type="match status" value="1"/>
</dbReference>
<organism evidence="3 4">
    <name type="scientific">Marasmius tenuissimus</name>
    <dbReference type="NCBI Taxonomy" id="585030"/>
    <lineage>
        <taxon>Eukaryota</taxon>
        <taxon>Fungi</taxon>
        <taxon>Dikarya</taxon>
        <taxon>Basidiomycota</taxon>
        <taxon>Agaricomycotina</taxon>
        <taxon>Agaricomycetes</taxon>
        <taxon>Agaricomycetidae</taxon>
        <taxon>Agaricales</taxon>
        <taxon>Marasmiineae</taxon>
        <taxon>Marasmiaceae</taxon>
        <taxon>Marasmius</taxon>
    </lineage>
</organism>